<dbReference type="InterPro" id="IPR029060">
    <property type="entry name" value="PIN-like_dom_sf"/>
</dbReference>
<dbReference type="CDD" id="cd18712">
    <property type="entry name" value="PIN_VapC-like_DUF411"/>
    <property type="match status" value="1"/>
</dbReference>
<reference evidence="1 2" key="1">
    <citation type="submission" date="2016-01" db="EMBL/GenBank/DDBJ databases">
        <title>Draft Genome Sequences of Seven Thermophilic Sporeformers Isolated from Foods.</title>
        <authorList>
            <person name="Berendsen E.M."/>
            <person name="Wells-Bennik M.H."/>
            <person name="Krawcyk A.O."/>
            <person name="De Jong A."/>
            <person name="Holsappel S."/>
            <person name="Eijlander R.T."/>
            <person name="Kuipers O.P."/>
        </authorList>
    </citation>
    <scope>NUCLEOTIDE SEQUENCE [LARGE SCALE GENOMIC DNA]</scope>
    <source>
        <strain evidence="1 2">B4110</strain>
    </source>
</reference>
<evidence type="ECO:0000313" key="1">
    <source>
        <dbReference type="EMBL" id="KYD32967.1"/>
    </source>
</evidence>
<dbReference type="PATRIC" id="fig|153151.4.peg.2476"/>
<name>A0A150N8B4_9BACL</name>
<evidence type="ECO:0000313" key="2">
    <source>
        <dbReference type="Proteomes" id="UP000075324"/>
    </source>
</evidence>
<dbReference type="Pfam" id="PF14367">
    <property type="entry name" value="DUF4411"/>
    <property type="match status" value="1"/>
</dbReference>
<protein>
    <recommendedName>
        <fullName evidence="3">DUF4935 domain-containing protein</fullName>
    </recommendedName>
</protein>
<dbReference type="Proteomes" id="UP000075324">
    <property type="component" value="Unassembled WGS sequence"/>
</dbReference>
<proteinExistence type="predicted"/>
<dbReference type="AlphaFoldDB" id="A0A150N8B4"/>
<sequence>MGNITETKVYMLDTNVFRYKSNPRAHKSYKKAAKRFWRNVLQEIRNGESVLYIPKEVIRELEVQSYTLSEKENQRIAQLLELIEETVPDLATPEIEHQIRKITAYVRSEYKSDINAARDMEYGSVSDARILLAAWQYDCIFVTANIKDFMLYPLLFPQNESRLFDLLSENYVIIDPTVYENIHRDPVFAGMLQDLHNMLER</sequence>
<gene>
    <name evidence="1" type="ORF">B4110_3296</name>
</gene>
<dbReference type="Gene3D" id="3.40.50.1010">
    <property type="entry name" value="5'-nuclease"/>
    <property type="match status" value="1"/>
</dbReference>
<dbReference type="EMBL" id="LQYW01000004">
    <property type="protein sequence ID" value="KYD32967.1"/>
    <property type="molecule type" value="Genomic_DNA"/>
</dbReference>
<comment type="caution">
    <text evidence="1">The sequence shown here is derived from an EMBL/GenBank/DDBJ whole genome shotgun (WGS) entry which is preliminary data.</text>
</comment>
<organism evidence="1 2">
    <name type="scientific">Parageobacillus toebii</name>
    <dbReference type="NCBI Taxonomy" id="153151"/>
    <lineage>
        <taxon>Bacteria</taxon>
        <taxon>Bacillati</taxon>
        <taxon>Bacillota</taxon>
        <taxon>Bacilli</taxon>
        <taxon>Bacillales</taxon>
        <taxon>Anoxybacillaceae</taxon>
        <taxon>Parageobacillus</taxon>
    </lineage>
</organism>
<evidence type="ECO:0008006" key="3">
    <source>
        <dbReference type="Google" id="ProtNLM"/>
    </source>
</evidence>
<dbReference type="RefSeq" id="WP_062677104.1">
    <property type="nucleotide sequence ID" value="NZ_LQYW01000004.1"/>
</dbReference>
<dbReference type="InterPro" id="IPR016541">
    <property type="entry name" value="UCP008505"/>
</dbReference>
<accession>A0A150N8B4</accession>
<dbReference type="SUPFAM" id="SSF88723">
    <property type="entry name" value="PIN domain-like"/>
    <property type="match status" value="1"/>
</dbReference>